<evidence type="ECO:0000256" key="1">
    <source>
        <dbReference type="SAM" id="MobiDB-lite"/>
    </source>
</evidence>
<dbReference type="AlphaFoldDB" id="A0A437J5G4"/>
<evidence type="ECO:0008006" key="5">
    <source>
        <dbReference type="Google" id="ProtNLM"/>
    </source>
</evidence>
<dbReference type="EMBL" id="RZUL01000004">
    <property type="protein sequence ID" value="RVT40182.1"/>
    <property type="molecule type" value="Genomic_DNA"/>
</dbReference>
<accession>A0A437J5G4</accession>
<keyword evidence="4" id="KW-1185">Reference proteome</keyword>
<dbReference type="RefSeq" id="WP_127691281.1">
    <property type="nucleotide sequence ID" value="NZ_RZUL01000004.1"/>
</dbReference>
<evidence type="ECO:0000256" key="2">
    <source>
        <dbReference type="SAM" id="SignalP"/>
    </source>
</evidence>
<feature type="compositionally biased region" description="Polar residues" evidence="1">
    <location>
        <begin position="90"/>
        <end position="99"/>
    </location>
</feature>
<proteinExistence type="predicted"/>
<dbReference type="PROSITE" id="PS51257">
    <property type="entry name" value="PROKAR_LIPOPROTEIN"/>
    <property type="match status" value="1"/>
</dbReference>
<keyword evidence="2" id="KW-0732">Signal</keyword>
<reference evidence="3 4" key="1">
    <citation type="submission" date="2019-01" db="EMBL/GenBank/DDBJ databases">
        <authorList>
            <person name="Chen W.-M."/>
        </authorList>
    </citation>
    <scope>NUCLEOTIDE SEQUENCE [LARGE SCALE GENOMIC DNA]</scope>
    <source>
        <strain evidence="3 4">TLA-22</strain>
    </source>
</reference>
<protein>
    <recommendedName>
        <fullName evidence="5">Argininosuccinate lyase</fullName>
    </recommendedName>
</protein>
<feature type="signal peptide" evidence="2">
    <location>
        <begin position="1"/>
        <end position="25"/>
    </location>
</feature>
<evidence type="ECO:0000313" key="4">
    <source>
        <dbReference type="Proteomes" id="UP000282977"/>
    </source>
</evidence>
<feature type="chain" id="PRO_5019502460" description="Argininosuccinate lyase" evidence="2">
    <location>
        <begin position="26"/>
        <end position="99"/>
    </location>
</feature>
<organism evidence="3 4">
    <name type="scientific">Sphingobium algorifonticola</name>
    <dbReference type="NCBI Taxonomy" id="2008318"/>
    <lineage>
        <taxon>Bacteria</taxon>
        <taxon>Pseudomonadati</taxon>
        <taxon>Pseudomonadota</taxon>
        <taxon>Alphaproteobacteria</taxon>
        <taxon>Sphingomonadales</taxon>
        <taxon>Sphingomonadaceae</taxon>
        <taxon>Sphingobium</taxon>
    </lineage>
</organism>
<dbReference type="Proteomes" id="UP000282977">
    <property type="component" value="Unassembled WGS sequence"/>
</dbReference>
<comment type="caution">
    <text evidence="3">The sequence shown here is derived from an EMBL/GenBank/DDBJ whole genome shotgun (WGS) entry which is preliminary data.</text>
</comment>
<gene>
    <name evidence="3" type="ORF">ENE74_12605</name>
</gene>
<sequence length="99" mass="10217">MRITAILTLAAALALSACGSRPDDAEPAANNMIEVPEEMIPANDTPPEVEVPNNSAPAAPPPAVSEEQQTLDDADATGLTARLPEDDSAMPTNQARPAD</sequence>
<feature type="region of interest" description="Disordered" evidence="1">
    <location>
        <begin position="41"/>
        <end position="99"/>
    </location>
</feature>
<evidence type="ECO:0000313" key="3">
    <source>
        <dbReference type="EMBL" id="RVT40182.1"/>
    </source>
</evidence>
<name>A0A437J5G4_9SPHN</name>